<dbReference type="Pfam" id="PF00672">
    <property type="entry name" value="HAMP"/>
    <property type="match status" value="1"/>
</dbReference>
<dbReference type="RefSeq" id="WP_146316717.1">
    <property type="nucleotide sequence ID" value="NZ_VCQV01000012.1"/>
</dbReference>
<comment type="subcellular location">
    <subcellularLocation>
        <location evidence="2">Cell membrane</location>
    </subcellularLocation>
</comment>
<protein>
    <recommendedName>
        <fullName evidence="3">histidine kinase</fullName>
        <ecNumber evidence="3">2.7.13.3</ecNumber>
    </recommendedName>
</protein>
<accession>A0A563E2B9</accession>
<dbReference type="AlphaFoldDB" id="A0A563E2B9"/>
<feature type="domain" description="HAMP" evidence="12">
    <location>
        <begin position="189"/>
        <end position="242"/>
    </location>
</feature>
<evidence type="ECO:0000256" key="10">
    <source>
        <dbReference type="ARBA" id="ARBA00023136"/>
    </source>
</evidence>
<dbReference type="EC" id="2.7.13.3" evidence="3"/>
<evidence type="ECO:0000259" key="11">
    <source>
        <dbReference type="PROSITE" id="PS50109"/>
    </source>
</evidence>
<dbReference type="InterPro" id="IPR005467">
    <property type="entry name" value="His_kinase_dom"/>
</dbReference>
<keyword evidence="4" id="KW-0597">Phosphoprotein</keyword>
<evidence type="ECO:0000256" key="9">
    <source>
        <dbReference type="ARBA" id="ARBA00023012"/>
    </source>
</evidence>
<comment type="catalytic activity">
    <reaction evidence="1">
        <text>ATP + protein L-histidine = ADP + protein N-phospho-L-histidine.</text>
        <dbReference type="EC" id="2.7.13.3"/>
    </reaction>
</comment>
<proteinExistence type="predicted"/>
<dbReference type="CDD" id="cd00075">
    <property type="entry name" value="HATPase"/>
    <property type="match status" value="1"/>
</dbReference>
<dbReference type="EMBL" id="VCQV01000012">
    <property type="protein sequence ID" value="TWP36383.1"/>
    <property type="molecule type" value="Genomic_DNA"/>
</dbReference>
<dbReference type="PROSITE" id="PS50885">
    <property type="entry name" value="HAMP"/>
    <property type="match status" value="1"/>
</dbReference>
<reference evidence="13 14" key="2">
    <citation type="submission" date="2019-08" db="EMBL/GenBank/DDBJ databases">
        <title>Jejuicoccus antrihumi gen. nov., sp. nov., a new member of the family Dermacoccaceae isolated from a cave.</title>
        <authorList>
            <person name="Schumann P."/>
            <person name="Kim I.S."/>
        </authorList>
    </citation>
    <scope>NUCLEOTIDE SEQUENCE [LARGE SCALE GENOMIC DNA]</scope>
    <source>
        <strain evidence="13 14">C5-26</strain>
    </source>
</reference>
<dbReference type="Gene3D" id="3.30.565.10">
    <property type="entry name" value="Histidine kinase-like ATPase, C-terminal domain"/>
    <property type="match status" value="1"/>
</dbReference>
<dbReference type="SUPFAM" id="SSF158472">
    <property type="entry name" value="HAMP domain-like"/>
    <property type="match status" value="1"/>
</dbReference>
<evidence type="ECO:0000256" key="6">
    <source>
        <dbReference type="ARBA" id="ARBA00022692"/>
    </source>
</evidence>
<dbReference type="SMART" id="SM00304">
    <property type="entry name" value="HAMP"/>
    <property type="match status" value="1"/>
</dbReference>
<dbReference type="SMART" id="SM00387">
    <property type="entry name" value="HATPase_c"/>
    <property type="match status" value="1"/>
</dbReference>
<dbReference type="InterPro" id="IPR036097">
    <property type="entry name" value="HisK_dim/P_sf"/>
</dbReference>
<dbReference type="PRINTS" id="PR00344">
    <property type="entry name" value="BCTRLSENSOR"/>
</dbReference>
<dbReference type="Gene3D" id="1.10.287.130">
    <property type="match status" value="1"/>
</dbReference>
<dbReference type="SMART" id="SM00388">
    <property type="entry name" value="HisKA"/>
    <property type="match status" value="1"/>
</dbReference>
<keyword evidence="14" id="KW-1185">Reference proteome</keyword>
<sequence length="465" mass="50148">MRRLRRAGLRPRGMRPRLTALTALVVAAPLLLGVLVLATLMQRTLSSNLSTAAHQQAQNVAAIVESSGPSGINAQRQDVQEGFTVDVLDAAGRLAYSSVAHARTPLAPTRPTPGHTTVTGVRQFWLPGDVHTPLVVAVGVTHDDQAYVVQVASSQQDQHEAVSAAVKYLLLAVPVLVGLSAIATWWLVTTTLRPVERIRAQVERITAARLDDRVPVSAVGDEISTLAQTMNAMLARLQRAQSAQQRFVSDASHELRSPLATVRAALEVGSEDGADASWLQLRPLVDTEVARLQQLVDGLLLLSRADDHGMRLRVVDTDLDDLVADETLRLRARGEHRTVSHVTPVRVRGDRGLLEHVVRNLGDNALRHARSVVQLSLLPDAAGAVIRVEDDGSGVPVAERDHIFDRFVRLDESRSRDAGGSGLGLAISREIVRAHGGRLGVTTSSLGGACFEIWLPLQPSLSESR</sequence>
<reference evidence="13 14" key="1">
    <citation type="submission" date="2019-05" db="EMBL/GenBank/DDBJ databases">
        <authorList>
            <person name="Lee S.D."/>
        </authorList>
    </citation>
    <scope>NUCLEOTIDE SEQUENCE [LARGE SCALE GENOMIC DNA]</scope>
    <source>
        <strain evidence="13 14">C5-26</strain>
    </source>
</reference>
<dbReference type="GO" id="GO:0005886">
    <property type="term" value="C:plasma membrane"/>
    <property type="evidence" value="ECO:0007669"/>
    <property type="project" value="UniProtKB-SubCell"/>
</dbReference>
<feature type="domain" description="Histidine kinase" evidence="11">
    <location>
        <begin position="250"/>
        <end position="459"/>
    </location>
</feature>
<evidence type="ECO:0000256" key="7">
    <source>
        <dbReference type="ARBA" id="ARBA00022777"/>
    </source>
</evidence>
<evidence type="ECO:0000256" key="5">
    <source>
        <dbReference type="ARBA" id="ARBA00022679"/>
    </source>
</evidence>
<dbReference type="OrthoDB" id="9786919at2"/>
<dbReference type="PANTHER" id="PTHR45436:SF5">
    <property type="entry name" value="SENSOR HISTIDINE KINASE TRCS"/>
    <property type="match status" value="1"/>
</dbReference>
<dbReference type="PANTHER" id="PTHR45436">
    <property type="entry name" value="SENSOR HISTIDINE KINASE YKOH"/>
    <property type="match status" value="1"/>
</dbReference>
<dbReference type="CDD" id="cd06225">
    <property type="entry name" value="HAMP"/>
    <property type="match status" value="1"/>
</dbReference>
<dbReference type="InterPro" id="IPR003661">
    <property type="entry name" value="HisK_dim/P_dom"/>
</dbReference>
<organism evidence="13 14">
    <name type="scientific">Leekyejoonella antrihumi</name>
    <dbReference type="NCBI Taxonomy" id="1660198"/>
    <lineage>
        <taxon>Bacteria</taxon>
        <taxon>Bacillati</taxon>
        <taxon>Actinomycetota</taxon>
        <taxon>Actinomycetes</taxon>
        <taxon>Micrococcales</taxon>
        <taxon>Dermacoccaceae</taxon>
        <taxon>Leekyejoonella</taxon>
    </lineage>
</organism>
<keyword evidence="7 13" id="KW-0418">Kinase</keyword>
<evidence type="ECO:0000256" key="2">
    <source>
        <dbReference type="ARBA" id="ARBA00004236"/>
    </source>
</evidence>
<dbReference type="InterPro" id="IPR003594">
    <property type="entry name" value="HATPase_dom"/>
</dbReference>
<name>A0A563E2B9_9MICO</name>
<dbReference type="InterPro" id="IPR050428">
    <property type="entry name" value="TCS_sensor_his_kinase"/>
</dbReference>
<dbReference type="Pfam" id="PF02518">
    <property type="entry name" value="HATPase_c"/>
    <property type="match status" value="1"/>
</dbReference>
<dbReference type="InterPro" id="IPR004358">
    <property type="entry name" value="Sig_transdc_His_kin-like_C"/>
</dbReference>
<keyword evidence="10" id="KW-0472">Membrane</keyword>
<dbReference type="Proteomes" id="UP000320244">
    <property type="component" value="Unassembled WGS sequence"/>
</dbReference>
<keyword evidence="8" id="KW-1133">Transmembrane helix</keyword>
<dbReference type="Pfam" id="PF00512">
    <property type="entry name" value="HisKA"/>
    <property type="match status" value="1"/>
</dbReference>
<dbReference type="InterPro" id="IPR003660">
    <property type="entry name" value="HAMP_dom"/>
</dbReference>
<evidence type="ECO:0000256" key="4">
    <source>
        <dbReference type="ARBA" id="ARBA00022553"/>
    </source>
</evidence>
<keyword evidence="6" id="KW-0812">Transmembrane</keyword>
<dbReference type="InterPro" id="IPR036890">
    <property type="entry name" value="HATPase_C_sf"/>
</dbReference>
<evidence type="ECO:0000256" key="8">
    <source>
        <dbReference type="ARBA" id="ARBA00022989"/>
    </source>
</evidence>
<dbReference type="SUPFAM" id="SSF47384">
    <property type="entry name" value="Homodimeric domain of signal transducing histidine kinase"/>
    <property type="match status" value="1"/>
</dbReference>
<keyword evidence="9" id="KW-0902">Two-component regulatory system</keyword>
<evidence type="ECO:0000256" key="3">
    <source>
        <dbReference type="ARBA" id="ARBA00012438"/>
    </source>
</evidence>
<evidence type="ECO:0000256" key="1">
    <source>
        <dbReference type="ARBA" id="ARBA00000085"/>
    </source>
</evidence>
<keyword evidence="5" id="KW-0808">Transferase</keyword>
<evidence type="ECO:0000313" key="13">
    <source>
        <dbReference type="EMBL" id="TWP36383.1"/>
    </source>
</evidence>
<dbReference type="SUPFAM" id="SSF55874">
    <property type="entry name" value="ATPase domain of HSP90 chaperone/DNA topoisomerase II/histidine kinase"/>
    <property type="match status" value="1"/>
</dbReference>
<dbReference type="CDD" id="cd00082">
    <property type="entry name" value="HisKA"/>
    <property type="match status" value="1"/>
</dbReference>
<dbReference type="GO" id="GO:0000155">
    <property type="term" value="F:phosphorelay sensor kinase activity"/>
    <property type="evidence" value="ECO:0007669"/>
    <property type="project" value="InterPro"/>
</dbReference>
<evidence type="ECO:0000259" key="12">
    <source>
        <dbReference type="PROSITE" id="PS50885"/>
    </source>
</evidence>
<dbReference type="Gene3D" id="6.10.340.10">
    <property type="match status" value="1"/>
</dbReference>
<dbReference type="PROSITE" id="PS50109">
    <property type="entry name" value="HIS_KIN"/>
    <property type="match status" value="1"/>
</dbReference>
<comment type="caution">
    <text evidence="13">The sequence shown here is derived from an EMBL/GenBank/DDBJ whole genome shotgun (WGS) entry which is preliminary data.</text>
</comment>
<gene>
    <name evidence="13" type="ORF">FGL98_10520</name>
</gene>
<evidence type="ECO:0000313" key="14">
    <source>
        <dbReference type="Proteomes" id="UP000320244"/>
    </source>
</evidence>